<feature type="transmembrane region" description="Helical" evidence="2">
    <location>
        <begin position="128"/>
        <end position="150"/>
    </location>
</feature>
<sequence length="1407" mass="149311">MIPILYAAWATILYIPFMSLFLNPTMFFSFFQAKHQATLPAVHQVNYPELGGRFSYGVASLPPGMPSHIACVCSYPDSPSCAVEHPAPSPSFDVQCPSVDAVPSSSNTIISTLYAFATEQTKKTGCSFALFVGLVAMASLLFCISIFPSYSRSQTHDKGRTNASAPLPIISEYLQKAPSVIDVILAQIPDQGHVQKSVSLAPVAIDRLLDEYAESHVGAVVPVSNDKVYPASSPDALACDHFEVPSPTTSSSNSGGSDQCRCFNLSNTPPHTCAFTVFTPVSPTTSHYFSPLLSISPAMKITPCETPVLDLPDLGLPPSSEFVSSANLASLLKGDTSLIPGHWRPTPIIQRHLAKAPRTVAVGSESDTSITDVLGPWLSHNLQARDKHDSDLASSASPLAEAVRPGNSPVDPAIGSDGRTFDQATSYGSEDMSLCSGSTNNNSFAGARFEPCDNNLQRSPSCDISQPPTPDIEAAIDRSSLILLIAPFTLPSPVFSGHHQAVDPVEGLCASLEDLTLASLPDDQDREEEIFVTVSATDGVGQQCSPSRACMAPQDVASNDPEEVGAESIKASEDASGLSFDEPSKEVVDSLEDMSLESANSSRSFQELAFGHSRHAESFEESSLEAASGIGLSAQNLPLSFQGSMDYGDMSLETVSAHSVCELVALGLRTSVLDRILEATGSGDPTLLLPCNREPSDVASNVEVEEPAPTIASPSSSLAHISTYAPLADAGPPVVIELAPPQGLSFPSDPQPPHEACHQSWDVDELERAAVSDGDVYDRLFLGVGGGDLADSDCMPVQSDAVDRSPLLPHHDEESPSIVGVPSGDSGVEIVITVDDQALMFSPRLDLSKDEFTTVPQLLVTSTGGVVIETSSSLSCNPPESTSSEASSLPLSTEPSIVGEECLYMDEAQAVSEALDLEPLSESYFGLHRLDLSPPAFPETDVEASGSVVMDLKHLPSIQEFPEPNTTPPFAPHLLLTTPVGEIADLTPSLSSNRAGSFELHPLPVSESDGLGAGVDDVLLVEPCDDYSLADPAEEQDILDSSDAECAFPSRSGSDEEESDVYYDTDTECEGQGGLARRWSDEALSEPDVSYFSPKEDNTDGENMSESGTEDDEDEDEESTIPTHINHEQGDPAEVGGHFNGLTAGIWANVADDTAERLALPRFTGLDFDSVDSFWDNPTRTDSPSTPNSSPSSSSSTPPSPILTTAPSLFLRHNPNQFTHNPRRRSQSVSPNTSCITVDDLPVPSASGYVIPACRSPSDRIPMGGVWVSRHPLGPVGHDGEERAWQPRKRVAPAVAIERGDLGRKGEADFEGVVTKYEFNGGQIILAKERLSDANEGDEVGIIVSAASSDTVDVEGGEAVIQGRKTGTRNERLSASRVDSVSPAVQRQPSLSLGAVVAKALGWSRRD</sequence>
<feature type="compositionally biased region" description="Acidic residues" evidence="1">
    <location>
        <begin position="1108"/>
        <end position="1119"/>
    </location>
</feature>
<feature type="compositionally biased region" description="Low complexity" evidence="1">
    <location>
        <begin position="878"/>
        <end position="892"/>
    </location>
</feature>
<proteinExistence type="predicted"/>
<organism evidence="3 4">
    <name type="scientific">Jaapia argillacea MUCL 33604</name>
    <dbReference type="NCBI Taxonomy" id="933084"/>
    <lineage>
        <taxon>Eukaryota</taxon>
        <taxon>Fungi</taxon>
        <taxon>Dikarya</taxon>
        <taxon>Basidiomycota</taxon>
        <taxon>Agaricomycotina</taxon>
        <taxon>Agaricomycetes</taxon>
        <taxon>Agaricomycetidae</taxon>
        <taxon>Jaapiales</taxon>
        <taxon>Jaapiaceae</taxon>
        <taxon>Jaapia</taxon>
    </lineage>
</organism>
<name>A0A067PND4_9AGAM</name>
<evidence type="ECO:0000313" key="4">
    <source>
        <dbReference type="Proteomes" id="UP000027265"/>
    </source>
</evidence>
<protein>
    <submittedName>
        <fullName evidence="3">Uncharacterized protein</fullName>
    </submittedName>
</protein>
<accession>A0A067PND4</accession>
<gene>
    <name evidence="3" type="ORF">JAAARDRAFT_194960</name>
</gene>
<evidence type="ECO:0000313" key="3">
    <source>
        <dbReference type="EMBL" id="KDQ56304.1"/>
    </source>
</evidence>
<feature type="region of interest" description="Disordered" evidence="1">
    <location>
        <begin position="386"/>
        <end position="417"/>
    </location>
</feature>
<feature type="compositionally biased region" description="Low complexity" evidence="1">
    <location>
        <begin position="392"/>
        <end position="402"/>
    </location>
</feature>
<evidence type="ECO:0000256" key="2">
    <source>
        <dbReference type="SAM" id="Phobius"/>
    </source>
</evidence>
<dbReference type="Proteomes" id="UP000027265">
    <property type="component" value="Unassembled WGS sequence"/>
</dbReference>
<feature type="region of interest" description="Disordered" evidence="1">
    <location>
        <begin position="1177"/>
        <end position="1233"/>
    </location>
</feature>
<evidence type="ECO:0000256" key="1">
    <source>
        <dbReference type="SAM" id="MobiDB-lite"/>
    </source>
</evidence>
<keyword evidence="2" id="KW-0472">Membrane</keyword>
<feature type="region of interest" description="Disordered" evidence="1">
    <location>
        <begin position="1037"/>
        <end position="1138"/>
    </location>
</feature>
<keyword evidence="2" id="KW-1133">Transmembrane helix</keyword>
<feature type="region of interest" description="Disordered" evidence="1">
    <location>
        <begin position="871"/>
        <end position="892"/>
    </location>
</feature>
<dbReference type="EMBL" id="KL197722">
    <property type="protein sequence ID" value="KDQ56304.1"/>
    <property type="molecule type" value="Genomic_DNA"/>
</dbReference>
<dbReference type="HOGENOM" id="CLU_253909_0_0_1"/>
<feature type="compositionally biased region" description="Acidic residues" evidence="1">
    <location>
        <begin position="1055"/>
        <end position="1069"/>
    </location>
</feature>
<keyword evidence="4" id="KW-1185">Reference proteome</keyword>
<feature type="compositionally biased region" description="Low complexity" evidence="1">
    <location>
        <begin position="1178"/>
        <end position="1208"/>
    </location>
</feature>
<dbReference type="InParanoid" id="A0A067PND4"/>
<feature type="transmembrane region" description="Helical" evidence="2">
    <location>
        <begin position="6"/>
        <end position="31"/>
    </location>
</feature>
<reference evidence="4" key="1">
    <citation type="journal article" date="2014" name="Proc. Natl. Acad. Sci. U.S.A.">
        <title>Extensive sampling of basidiomycete genomes demonstrates inadequacy of the white-rot/brown-rot paradigm for wood decay fungi.</title>
        <authorList>
            <person name="Riley R."/>
            <person name="Salamov A.A."/>
            <person name="Brown D.W."/>
            <person name="Nagy L.G."/>
            <person name="Floudas D."/>
            <person name="Held B.W."/>
            <person name="Levasseur A."/>
            <person name="Lombard V."/>
            <person name="Morin E."/>
            <person name="Otillar R."/>
            <person name="Lindquist E.A."/>
            <person name="Sun H."/>
            <person name="LaButti K.M."/>
            <person name="Schmutz J."/>
            <person name="Jabbour D."/>
            <person name="Luo H."/>
            <person name="Baker S.E."/>
            <person name="Pisabarro A.G."/>
            <person name="Walton J.D."/>
            <person name="Blanchette R.A."/>
            <person name="Henrissat B."/>
            <person name="Martin F."/>
            <person name="Cullen D."/>
            <person name="Hibbett D.S."/>
            <person name="Grigoriev I.V."/>
        </authorList>
    </citation>
    <scope>NUCLEOTIDE SEQUENCE [LARGE SCALE GENOMIC DNA]</scope>
    <source>
        <strain evidence="4">MUCL 33604</strain>
    </source>
</reference>
<feature type="region of interest" description="Disordered" evidence="1">
    <location>
        <begin position="543"/>
        <end position="583"/>
    </location>
</feature>
<keyword evidence="2" id="KW-0812">Transmembrane</keyword>